<dbReference type="GO" id="GO:0046982">
    <property type="term" value="F:protein heterodimerization activity"/>
    <property type="evidence" value="ECO:0007669"/>
    <property type="project" value="UniProtKB-ARBA"/>
</dbReference>
<dbReference type="InterPro" id="IPR004827">
    <property type="entry name" value="bZIP"/>
</dbReference>
<keyword evidence="4" id="KW-0804">Transcription</keyword>
<evidence type="ECO:0000313" key="9">
    <source>
        <dbReference type="Proteomes" id="UP000249390"/>
    </source>
</evidence>
<dbReference type="SMART" id="SM00338">
    <property type="entry name" value="BRLZ"/>
    <property type="match status" value="1"/>
</dbReference>
<evidence type="ECO:0000256" key="3">
    <source>
        <dbReference type="ARBA" id="ARBA00023125"/>
    </source>
</evidence>
<keyword evidence="3" id="KW-0238">DNA-binding</keyword>
<keyword evidence="5" id="KW-0539">Nucleus</keyword>
<dbReference type="GO" id="GO:0045893">
    <property type="term" value="P:positive regulation of DNA-templated transcription"/>
    <property type="evidence" value="ECO:0007669"/>
    <property type="project" value="TreeGrafter"/>
</dbReference>
<dbReference type="SUPFAM" id="SSF57959">
    <property type="entry name" value="Leucine zipper domain"/>
    <property type="match status" value="1"/>
</dbReference>
<feature type="compositionally biased region" description="Pro residues" evidence="6">
    <location>
        <begin position="42"/>
        <end position="64"/>
    </location>
</feature>
<feature type="region of interest" description="Disordered" evidence="6">
    <location>
        <begin position="35"/>
        <end position="134"/>
    </location>
</feature>
<reference evidence="8 9" key="1">
    <citation type="submission" date="2018-06" db="EMBL/GenBank/DDBJ databases">
        <title>The Genome of Cuscuta australis (Dodder) Provides Insight into the Evolution of Plant Parasitism.</title>
        <authorList>
            <person name="Liu H."/>
        </authorList>
    </citation>
    <scope>NUCLEOTIDE SEQUENCE [LARGE SCALE GENOMIC DNA]</scope>
    <source>
        <strain evidence="9">cv. Yunnan</strain>
        <tissue evidence="8">Vines</tissue>
    </source>
</reference>
<gene>
    <name evidence="8" type="ORF">DM860_004937</name>
</gene>
<evidence type="ECO:0000256" key="5">
    <source>
        <dbReference type="ARBA" id="ARBA00023242"/>
    </source>
</evidence>
<dbReference type="PROSITE" id="PS50217">
    <property type="entry name" value="BZIP"/>
    <property type="match status" value="1"/>
</dbReference>
<keyword evidence="2" id="KW-0805">Transcription regulation</keyword>
<dbReference type="EMBL" id="NQVE01000122">
    <property type="protein sequence ID" value="RAL46658.1"/>
    <property type="molecule type" value="Genomic_DNA"/>
</dbReference>
<evidence type="ECO:0000256" key="1">
    <source>
        <dbReference type="ARBA" id="ARBA00004123"/>
    </source>
</evidence>
<name>A0A328DPR6_9ASTE</name>
<comment type="subcellular location">
    <subcellularLocation>
        <location evidence="1">Nucleus</location>
    </subcellularLocation>
</comment>
<accession>A0A328DPR6</accession>
<feature type="compositionally biased region" description="Basic and acidic residues" evidence="6">
    <location>
        <begin position="78"/>
        <end position="89"/>
    </location>
</feature>
<dbReference type="FunFam" id="1.20.5.170:FF:000020">
    <property type="entry name" value="BZIP transcription factor"/>
    <property type="match status" value="1"/>
</dbReference>
<dbReference type="CDD" id="cd14702">
    <property type="entry name" value="bZIP_plant_GBF1"/>
    <property type="match status" value="1"/>
</dbReference>
<dbReference type="PROSITE" id="PS00036">
    <property type="entry name" value="BZIP_BASIC"/>
    <property type="match status" value="1"/>
</dbReference>
<dbReference type="GO" id="GO:0005634">
    <property type="term" value="C:nucleus"/>
    <property type="evidence" value="ECO:0007669"/>
    <property type="project" value="UniProtKB-SubCell"/>
</dbReference>
<keyword evidence="9" id="KW-1185">Reference proteome</keyword>
<evidence type="ECO:0000256" key="2">
    <source>
        <dbReference type="ARBA" id="ARBA00023015"/>
    </source>
</evidence>
<feature type="domain" description="BZIP" evidence="7">
    <location>
        <begin position="113"/>
        <end position="176"/>
    </location>
</feature>
<evidence type="ECO:0000256" key="6">
    <source>
        <dbReference type="SAM" id="MobiDB-lite"/>
    </source>
</evidence>
<dbReference type="Gene3D" id="1.20.5.170">
    <property type="match status" value="1"/>
</dbReference>
<evidence type="ECO:0000313" key="8">
    <source>
        <dbReference type="EMBL" id="RAL46658.1"/>
    </source>
</evidence>
<dbReference type="PANTHER" id="PTHR45764">
    <property type="entry name" value="BZIP TRANSCRIPTION FACTOR 44"/>
    <property type="match status" value="1"/>
</dbReference>
<dbReference type="GO" id="GO:0000976">
    <property type="term" value="F:transcription cis-regulatory region binding"/>
    <property type="evidence" value="ECO:0007669"/>
    <property type="project" value="TreeGrafter"/>
</dbReference>
<dbReference type="AlphaFoldDB" id="A0A328DPR6"/>
<dbReference type="GO" id="GO:0003700">
    <property type="term" value="F:DNA-binding transcription factor activity"/>
    <property type="evidence" value="ECO:0007669"/>
    <property type="project" value="InterPro"/>
</dbReference>
<organism evidence="8 9">
    <name type="scientific">Cuscuta australis</name>
    <dbReference type="NCBI Taxonomy" id="267555"/>
    <lineage>
        <taxon>Eukaryota</taxon>
        <taxon>Viridiplantae</taxon>
        <taxon>Streptophyta</taxon>
        <taxon>Embryophyta</taxon>
        <taxon>Tracheophyta</taxon>
        <taxon>Spermatophyta</taxon>
        <taxon>Magnoliopsida</taxon>
        <taxon>eudicotyledons</taxon>
        <taxon>Gunneridae</taxon>
        <taxon>Pentapetalae</taxon>
        <taxon>asterids</taxon>
        <taxon>lamiids</taxon>
        <taxon>Solanales</taxon>
        <taxon>Convolvulaceae</taxon>
        <taxon>Cuscuteae</taxon>
        <taxon>Cuscuta</taxon>
        <taxon>Cuscuta subgen. Grammica</taxon>
        <taxon>Cuscuta sect. Cleistogrammica</taxon>
    </lineage>
</organism>
<dbReference type="InterPro" id="IPR046347">
    <property type="entry name" value="bZIP_sf"/>
</dbReference>
<dbReference type="Proteomes" id="UP000249390">
    <property type="component" value="Unassembled WGS sequence"/>
</dbReference>
<proteinExistence type="predicted"/>
<dbReference type="PANTHER" id="PTHR45764:SF21">
    <property type="entry name" value="OS03G0770000 PROTEIN"/>
    <property type="match status" value="1"/>
</dbReference>
<evidence type="ECO:0000256" key="4">
    <source>
        <dbReference type="ARBA" id="ARBA00023163"/>
    </source>
</evidence>
<protein>
    <recommendedName>
        <fullName evidence="7">BZIP domain-containing protein</fullName>
    </recommendedName>
</protein>
<dbReference type="InterPro" id="IPR045314">
    <property type="entry name" value="bZIP_plant_GBF1"/>
</dbReference>
<sequence length="229" mass="26349">MLSAFPATFDPFFSSPFPDFPWDSAFDDLQPEEPAAFLLPTLEPPPLLLPPIQDPPPLLLPKPEPVSQEPGLSNSEYSDEKPNLIKSDENSISGSDEGNRKRGASSRSGSEMDERKRRRMISNRESARRSRMRKQKHLENLKNQVNRQREMNRVFLDRLRTATVQFQLVEAENKQLVAESSFLRQRLWDVRQVLMLRQLQRPQLSSSSSSSAWPYSYDVEQQTMSSLIT</sequence>
<comment type="caution">
    <text evidence="8">The sequence shown here is derived from an EMBL/GenBank/DDBJ whole genome shotgun (WGS) entry which is preliminary data.</text>
</comment>
<evidence type="ECO:0000259" key="7">
    <source>
        <dbReference type="PROSITE" id="PS50217"/>
    </source>
</evidence>